<dbReference type="Proteomes" id="UP001303647">
    <property type="component" value="Unassembled WGS sequence"/>
</dbReference>
<gene>
    <name evidence="1" type="ORF">C7999DRAFT_29973</name>
</gene>
<organism evidence="1 2">
    <name type="scientific">Corynascus novoguineensis</name>
    <dbReference type="NCBI Taxonomy" id="1126955"/>
    <lineage>
        <taxon>Eukaryota</taxon>
        <taxon>Fungi</taxon>
        <taxon>Dikarya</taxon>
        <taxon>Ascomycota</taxon>
        <taxon>Pezizomycotina</taxon>
        <taxon>Sordariomycetes</taxon>
        <taxon>Sordariomycetidae</taxon>
        <taxon>Sordariales</taxon>
        <taxon>Chaetomiaceae</taxon>
        <taxon>Corynascus</taxon>
    </lineage>
</organism>
<dbReference type="EMBL" id="MU857622">
    <property type="protein sequence ID" value="KAK4249548.1"/>
    <property type="molecule type" value="Genomic_DNA"/>
</dbReference>
<evidence type="ECO:0000313" key="1">
    <source>
        <dbReference type="EMBL" id="KAK4249548.1"/>
    </source>
</evidence>
<reference evidence="1" key="2">
    <citation type="submission" date="2023-05" db="EMBL/GenBank/DDBJ databases">
        <authorList>
            <consortium name="Lawrence Berkeley National Laboratory"/>
            <person name="Steindorff A."/>
            <person name="Hensen N."/>
            <person name="Bonometti L."/>
            <person name="Westerberg I."/>
            <person name="Brannstrom I.O."/>
            <person name="Guillou S."/>
            <person name="Cros-Aarteil S."/>
            <person name="Calhoun S."/>
            <person name="Haridas S."/>
            <person name="Kuo A."/>
            <person name="Mondo S."/>
            <person name="Pangilinan J."/>
            <person name="Riley R."/>
            <person name="Labutti K."/>
            <person name="Andreopoulos B."/>
            <person name="Lipzen A."/>
            <person name="Chen C."/>
            <person name="Yanf M."/>
            <person name="Daum C."/>
            <person name="Ng V."/>
            <person name="Clum A."/>
            <person name="Ohm R."/>
            <person name="Martin F."/>
            <person name="Silar P."/>
            <person name="Natvig D."/>
            <person name="Lalanne C."/>
            <person name="Gautier V."/>
            <person name="Ament-Velasquez S.L."/>
            <person name="Kruys A."/>
            <person name="Hutchinson M.I."/>
            <person name="Powell A.J."/>
            <person name="Barry K."/>
            <person name="Miller A.N."/>
            <person name="Grigoriev I.V."/>
            <person name="Debuchy R."/>
            <person name="Gladieux P."/>
            <person name="Thoren M.H."/>
            <person name="Johannesson H."/>
        </authorList>
    </citation>
    <scope>NUCLEOTIDE SEQUENCE</scope>
    <source>
        <strain evidence="1">CBS 359.72</strain>
    </source>
</reference>
<name>A0AAN7CZ11_9PEZI</name>
<accession>A0AAN7CZ11</accession>
<sequence>MSPRELYKDPVDSSTDNHVVQDDRPLRVLVQTKTHLVPGDKSTEFRQRFEAIRRMICQHVWGRDFDRFRERFWSKGEFDLDDRDCWFLVDHCDPSSESDPNLPLLWYRWTGTEFIAILAPLPGNVRRQFQRYPFKRSKLRYQKYVPGPRPPSQHRSHAEEMRIQREMLRTTLVSGLGLTHELVMFVEDHPEEAAWVKARVSPEAWARLNDPSEYPGEEVGHYIWVEDPPEGNGATSGNGAGCPEC</sequence>
<evidence type="ECO:0000313" key="2">
    <source>
        <dbReference type="Proteomes" id="UP001303647"/>
    </source>
</evidence>
<comment type="caution">
    <text evidence="1">The sequence shown here is derived from an EMBL/GenBank/DDBJ whole genome shotgun (WGS) entry which is preliminary data.</text>
</comment>
<keyword evidence="2" id="KW-1185">Reference proteome</keyword>
<reference evidence="1" key="1">
    <citation type="journal article" date="2023" name="Mol. Phylogenet. Evol.">
        <title>Genome-scale phylogeny and comparative genomics of the fungal order Sordariales.</title>
        <authorList>
            <person name="Hensen N."/>
            <person name="Bonometti L."/>
            <person name="Westerberg I."/>
            <person name="Brannstrom I.O."/>
            <person name="Guillou S."/>
            <person name="Cros-Aarteil S."/>
            <person name="Calhoun S."/>
            <person name="Haridas S."/>
            <person name="Kuo A."/>
            <person name="Mondo S."/>
            <person name="Pangilinan J."/>
            <person name="Riley R."/>
            <person name="LaButti K."/>
            <person name="Andreopoulos B."/>
            <person name="Lipzen A."/>
            <person name="Chen C."/>
            <person name="Yan M."/>
            <person name="Daum C."/>
            <person name="Ng V."/>
            <person name="Clum A."/>
            <person name="Steindorff A."/>
            <person name="Ohm R.A."/>
            <person name="Martin F."/>
            <person name="Silar P."/>
            <person name="Natvig D.O."/>
            <person name="Lalanne C."/>
            <person name="Gautier V."/>
            <person name="Ament-Velasquez S.L."/>
            <person name="Kruys A."/>
            <person name="Hutchinson M.I."/>
            <person name="Powell A.J."/>
            <person name="Barry K."/>
            <person name="Miller A.N."/>
            <person name="Grigoriev I.V."/>
            <person name="Debuchy R."/>
            <person name="Gladieux P."/>
            <person name="Hiltunen Thoren M."/>
            <person name="Johannesson H."/>
        </authorList>
    </citation>
    <scope>NUCLEOTIDE SEQUENCE</scope>
    <source>
        <strain evidence="1">CBS 359.72</strain>
    </source>
</reference>
<protein>
    <submittedName>
        <fullName evidence="1">Uncharacterized protein</fullName>
    </submittedName>
</protein>
<proteinExistence type="predicted"/>
<dbReference type="AlphaFoldDB" id="A0AAN7CZ11"/>